<dbReference type="InterPro" id="IPR042095">
    <property type="entry name" value="SUMF_sf"/>
</dbReference>
<dbReference type="InterPro" id="IPR051043">
    <property type="entry name" value="Sulfatase_Mod_Factor_Kinase"/>
</dbReference>
<evidence type="ECO:0000259" key="2">
    <source>
        <dbReference type="Pfam" id="PF03781"/>
    </source>
</evidence>
<name>A0ABW6AFJ1_9BACT</name>
<feature type="signal peptide" evidence="1">
    <location>
        <begin position="1"/>
        <end position="20"/>
    </location>
</feature>
<evidence type="ECO:0000256" key="1">
    <source>
        <dbReference type="SAM" id="SignalP"/>
    </source>
</evidence>
<dbReference type="EMBL" id="JBHUOM010000002">
    <property type="protein sequence ID" value="MFD2934170.1"/>
    <property type="molecule type" value="Genomic_DNA"/>
</dbReference>
<evidence type="ECO:0000313" key="3">
    <source>
        <dbReference type="EMBL" id="MFD2934170.1"/>
    </source>
</evidence>
<gene>
    <name evidence="3" type="ORF">ACFS25_10280</name>
</gene>
<dbReference type="InterPro" id="IPR005532">
    <property type="entry name" value="SUMF_dom"/>
</dbReference>
<dbReference type="Pfam" id="PF03781">
    <property type="entry name" value="FGE-sulfatase"/>
    <property type="match status" value="1"/>
</dbReference>
<dbReference type="PANTHER" id="PTHR23150">
    <property type="entry name" value="SULFATASE MODIFYING FACTOR 1, 2"/>
    <property type="match status" value="1"/>
</dbReference>
<keyword evidence="4" id="KW-1185">Reference proteome</keyword>
<dbReference type="PANTHER" id="PTHR23150:SF19">
    <property type="entry name" value="FORMYLGLYCINE-GENERATING ENZYME"/>
    <property type="match status" value="1"/>
</dbReference>
<reference evidence="4" key="1">
    <citation type="journal article" date="2019" name="Int. J. Syst. Evol. Microbiol.">
        <title>The Global Catalogue of Microorganisms (GCM) 10K type strain sequencing project: providing services to taxonomists for standard genome sequencing and annotation.</title>
        <authorList>
            <consortium name="The Broad Institute Genomics Platform"/>
            <consortium name="The Broad Institute Genome Sequencing Center for Infectious Disease"/>
            <person name="Wu L."/>
            <person name="Ma J."/>
        </authorList>
    </citation>
    <scope>NUCLEOTIDE SEQUENCE [LARGE SCALE GENOMIC DNA]</scope>
    <source>
        <strain evidence="4">KCTC 52490</strain>
    </source>
</reference>
<accession>A0ABW6AFJ1</accession>
<comment type="caution">
    <text evidence="3">The sequence shown here is derived from an EMBL/GenBank/DDBJ whole genome shotgun (WGS) entry which is preliminary data.</text>
</comment>
<dbReference type="RefSeq" id="WP_381499582.1">
    <property type="nucleotide sequence ID" value="NZ_JBHUOM010000002.1"/>
</dbReference>
<proteinExistence type="predicted"/>
<keyword evidence="1" id="KW-0732">Signal</keyword>
<dbReference type="SUPFAM" id="SSF56436">
    <property type="entry name" value="C-type lectin-like"/>
    <property type="match status" value="1"/>
</dbReference>
<sequence length="303" mass="34341">MKQTLIILLHVLLLSVGGFAQQGKKPINETHKDMALISARNKSFLMGWNKEEAGTEWACFIGKHKVSFTYDFYMDSTLVTQADYQALMHKNRSAHKTGNGRLPVEKVTWYEAVLYCNERSKRDGLDTVYTYSAVVRTDTSVLDLLTLTYTIQKNGYRLPTNAEYEYTERATSQGTYFFADTAQNINEISKDYAWSELNANKETHPVATKKPHPWGLYDLIGNVFEWCSDWEGPYPLTDQIDPVGPPNGKTECGNTFIGSEKKVAKGGSYKTDVKGHMRINYHFKWPPATITGEVGFRCVATKK</sequence>
<protein>
    <submittedName>
        <fullName evidence="3">Formylglycine-generating enzyme family protein</fullName>
    </submittedName>
</protein>
<dbReference type="Gene3D" id="3.90.1580.10">
    <property type="entry name" value="paralog of FGE (formylglycine-generating enzyme)"/>
    <property type="match status" value="1"/>
</dbReference>
<dbReference type="InterPro" id="IPR016187">
    <property type="entry name" value="CTDL_fold"/>
</dbReference>
<dbReference type="Proteomes" id="UP001597512">
    <property type="component" value="Unassembled WGS sequence"/>
</dbReference>
<feature type="domain" description="Sulfatase-modifying factor enzyme-like" evidence="2">
    <location>
        <begin position="62"/>
        <end position="299"/>
    </location>
</feature>
<feature type="chain" id="PRO_5046166131" evidence="1">
    <location>
        <begin position="21"/>
        <end position="303"/>
    </location>
</feature>
<evidence type="ECO:0000313" key="4">
    <source>
        <dbReference type="Proteomes" id="UP001597512"/>
    </source>
</evidence>
<organism evidence="3 4">
    <name type="scientific">Spirosoma flavum</name>
    <dbReference type="NCBI Taxonomy" id="2048557"/>
    <lineage>
        <taxon>Bacteria</taxon>
        <taxon>Pseudomonadati</taxon>
        <taxon>Bacteroidota</taxon>
        <taxon>Cytophagia</taxon>
        <taxon>Cytophagales</taxon>
        <taxon>Cytophagaceae</taxon>
        <taxon>Spirosoma</taxon>
    </lineage>
</organism>